<dbReference type="Proteomes" id="UP000052052">
    <property type="component" value="Unassembled WGS sequence"/>
</dbReference>
<name>A0A0R0CHB9_9GAMM</name>
<feature type="signal peptide" evidence="1">
    <location>
        <begin position="1"/>
        <end position="24"/>
    </location>
</feature>
<dbReference type="STRING" id="344882.ABB29_10835"/>
<gene>
    <name evidence="2" type="ORF">ABB29_10835</name>
</gene>
<dbReference type="Pfam" id="PF10082">
    <property type="entry name" value="BBP2_2"/>
    <property type="match status" value="1"/>
</dbReference>
<dbReference type="AlphaFoldDB" id="A0A0R0CHB9"/>
<keyword evidence="1" id="KW-0732">Signal</keyword>
<proteinExistence type="predicted"/>
<evidence type="ECO:0000313" key="2">
    <source>
        <dbReference type="EMBL" id="KRG68949.1"/>
    </source>
</evidence>
<keyword evidence="3" id="KW-1185">Reference proteome</keyword>
<dbReference type="InterPro" id="IPR018759">
    <property type="entry name" value="BBP2_2"/>
</dbReference>
<sequence>MLHRILHTGIHVAVLMALPGAAKAARLNYDIGASVMHSDNINLSQDDPIDETVLAPRLRFTFDHSSSVLETALRGDFQYLDYTGGSYDNDLRGEFAGALDWTMLPERLHFFARDSLSRQSVDSLVAFTPGNQQQINVFEAGPSLYLRFGEAMRSQIDLRYTNSYAEETETLNNDRYNLAARLIRDLSPTDQLSFNLEATQTDYDSISEFYDYKRYDGYFTYNTALSSVTMNIDAGYSELEPRSGESASSPLLRAQIEWQLMPRSKLLANLSYEFADATQDLILRADQPVPPVNPGNPGIGNPDNPDLQIVPDIFKQKRGMLGYEYEGDRLNVLVQPYYEQLRYIRDDSFDQNSYGGQASARYQLRQTWYLNLLLARQQREFIDASRDDRDTTIGAGLEARFSRHWGAQFDYQYRKRDSNVGGQNYTENVVALAFTYFR</sequence>
<organism evidence="2 3">
    <name type="scientific">Pseudoxanthomonas dokdonensis</name>
    <dbReference type="NCBI Taxonomy" id="344882"/>
    <lineage>
        <taxon>Bacteria</taxon>
        <taxon>Pseudomonadati</taxon>
        <taxon>Pseudomonadota</taxon>
        <taxon>Gammaproteobacteria</taxon>
        <taxon>Lysobacterales</taxon>
        <taxon>Lysobacteraceae</taxon>
        <taxon>Pseudoxanthomonas</taxon>
    </lineage>
</organism>
<reference evidence="2 3" key="1">
    <citation type="submission" date="2015-05" db="EMBL/GenBank/DDBJ databases">
        <title>Genome sequencing and analysis of members of genus Stenotrophomonas.</title>
        <authorList>
            <person name="Patil P.P."/>
            <person name="Midha S."/>
            <person name="Patil P.B."/>
        </authorList>
    </citation>
    <scope>NUCLEOTIDE SEQUENCE [LARGE SCALE GENOMIC DNA]</scope>
    <source>
        <strain evidence="2 3">DSM 21858</strain>
    </source>
</reference>
<evidence type="ECO:0000256" key="1">
    <source>
        <dbReference type="SAM" id="SignalP"/>
    </source>
</evidence>
<dbReference type="SUPFAM" id="SSF56935">
    <property type="entry name" value="Porins"/>
    <property type="match status" value="1"/>
</dbReference>
<dbReference type="PATRIC" id="fig|344882.3.peg.538"/>
<comment type="caution">
    <text evidence="2">The sequence shown here is derived from an EMBL/GenBank/DDBJ whole genome shotgun (WGS) entry which is preliminary data.</text>
</comment>
<accession>A0A0R0CHB9</accession>
<evidence type="ECO:0000313" key="3">
    <source>
        <dbReference type="Proteomes" id="UP000052052"/>
    </source>
</evidence>
<protein>
    <recommendedName>
        <fullName evidence="4">TIGR03016 family PEP-CTERM system-associated outer membrane protein</fullName>
    </recommendedName>
</protein>
<evidence type="ECO:0008006" key="4">
    <source>
        <dbReference type="Google" id="ProtNLM"/>
    </source>
</evidence>
<feature type="chain" id="PRO_5006394105" description="TIGR03016 family PEP-CTERM system-associated outer membrane protein" evidence="1">
    <location>
        <begin position="25"/>
        <end position="438"/>
    </location>
</feature>
<dbReference type="EMBL" id="LDJL01000011">
    <property type="protein sequence ID" value="KRG68949.1"/>
    <property type="molecule type" value="Genomic_DNA"/>
</dbReference>